<protein>
    <submittedName>
        <fullName evidence="2">Uncharacterized protein</fullName>
    </submittedName>
</protein>
<feature type="transmembrane region" description="Helical" evidence="1">
    <location>
        <begin position="86"/>
        <end position="104"/>
    </location>
</feature>
<evidence type="ECO:0000313" key="2">
    <source>
        <dbReference type="EnsemblPlants" id="OB01G42880.1"/>
    </source>
</evidence>
<dbReference type="AlphaFoldDB" id="J3L4Y2"/>
<evidence type="ECO:0000256" key="1">
    <source>
        <dbReference type="SAM" id="Phobius"/>
    </source>
</evidence>
<reference evidence="2" key="1">
    <citation type="journal article" date="2013" name="Nat. Commun.">
        <title>Whole-genome sequencing of Oryza brachyantha reveals mechanisms underlying Oryza genome evolution.</title>
        <authorList>
            <person name="Chen J."/>
            <person name="Huang Q."/>
            <person name="Gao D."/>
            <person name="Wang J."/>
            <person name="Lang Y."/>
            <person name="Liu T."/>
            <person name="Li B."/>
            <person name="Bai Z."/>
            <person name="Luis Goicoechea J."/>
            <person name="Liang C."/>
            <person name="Chen C."/>
            <person name="Zhang W."/>
            <person name="Sun S."/>
            <person name="Liao Y."/>
            <person name="Zhang X."/>
            <person name="Yang L."/>
            <person name="Song C."/>
            <person name="Wang M."/>
            <person name="Shi J."/>
            <person name="Liu G."/>
            <person name="Liu J."/>
            <person name="Zhou H."/>
            <person name="Zhou W."/>
            <person name="Yu Q."/>
            <person name="An N."/>
            <person name="Chen Y."/>
            <person name="Cai Q."/>
            <person name="Wang B."/>
            <person name="Liu B."/>
            <person name="Min J."/>
            <person name="Huang Y."/>
            <person name="Wu H."/>
            <person name="Li Z."/>
            <person name="Zhang Y."/>
            <person name="Yin Y."/>
            <person name="Song W."/>
            <person name="Jiang J."/>
            <person name="Jackson S.A."/>
            <person name="Wing R.A."/>
            <person name="Wang J."/>
            <person name="Chen M."/>
        </authorList>
    </citation>
    <scope>NUCLEOTIDE SEQUENCE [LARGE SCALE GENOMIC DNA]</scope>
    <source>
        <strain evidence="2">cv. IRGC 101232</strain>
    </source>
</reference>
<keyword evidence="3" id="KW-1185">Reference proteome</keyword>
<evidence type="ECO:0000313" key="3">
    <source>
        <dbReference type="Proteomes" id="UP000006038"/>
    </source>
</evidence>
<sequence>MIFFFPGPIYKIFFSFFSFRCPIQIQRPGSQCMEVTCAQCNSIFISRLIFFVLFYVSSINLLKIFFSSLSDSSLLFFPFSFSLSDSIFFAFLSLKNIFFFFSPISSD</sequence>
<dbReference type="Proteomes" id="UP000006038">
    <property type="component" value="Chromosome 1"/>
</dbReference>
<dbReference type="Gramene" id="OB01G42880.1">
    <property type="protein sequence ID" value="OB01G42880.1"/>
    <property type="gene ID" value="OB01G42880"/>
</dbReference>
<keyword evidence="1" id="KW-0812">Transmembrane</keyword>
<accession>J3L4Y2</accession>
<organism evidence="2">
    <name type="scientific">Oryza brachyantha</name>
    <name type="common">malo sina</name>
    <dbReference type="NCBI Taxonomy" id="4533"/>
    <lineage>
        <taxon>Eukaryota</taxon>
        <taxon>Viridiplantae</taxon>
        <taxon>Streptophyta</taxon>
        <taxon>Embryophyta</taxon>
        <taxon>Tracheophyta</taxon>
        <taxon>Spermatophyta</taxon>
        <taxon>Magnoliopsida</taxon>
        <taxon>Liliopsida</taxon>
        <taxon>Poales</taxon>
        <taxon>Poaceae</taxon>
        <taxon>BOP clade</taxon>
        <taxon>Oryzoideae</taxon>
        <taxon>Oryzeae</taxon>
        <taxon>Oryzinae</taxon>
        <taxon>Oryza</taxon>
    </lineage>
</organism>
<keyword evidence="1" id="KW-1133">Transmembrane helix</keyword>
<name>J3L4Y2_ORYBR</name>
<feature type="transmembrane region" description="Helical" evidence="1">
    <location>
        <begin position="48"/>
        <end position="66"/>
    </location>
</feature>
<keyword evidence="1" id="KW-0472">Membrane</keyword>
<dbReference type="HOGENOM" id="CLU_2213976_0_0_1"/>
<reference evidence="2" key="2">
    <citation type="submission" date="2013-04" db="UniProtKB">
        <authorList>
            <consortium name="EnsemblPlants"/>
        </authorList>
    </citation>
    <scope>IDENTIFICATION</scope>
</reference>
<dbReference type="EnsemblPlants" id="OB01G42880.1">
    <property type="protein sequence ID" value="OB01G42880.1"/>
    <property type="gene ID" value="OB01G42880"/>
</dbReference>
<proteinExistence type="predicted"/>